<dbReference type="InterPro" id="IPR002126">
    <property type="entry name" value="Cadherin-like_dom"/>
</dbReference>
<dbReference type="Pfam" id="PF01049">
    <property type="entry name" value="CADH_Y-type_LIR"/>
    <property type="match status" value="1"/>
</dbReference>
<name>A0A8C2D578_CYPCA</name>
<proteinExistence type="predicted"/>
<feature type="domain" description="Cadherin" evidence="20">
    <location>
        <begin position="23"/>
        <end position="106"/>
    </location>
</feature>
<dbReference type="CDD" id="cd11304">
    <property type="entry name" value="Cadherin_repeat"/>
    <property type="match status" value="3"/>
</dbReference>
<evidence type="ECO:0000256" key="2">
    <source>
        <dbReference type="ARBA" id="ARBA00004568"/>
    </source>
</evidence>
<dbReference type="FunFam" id="4.10.900.10:FF:000003">
    <property type="entry name" value="Desmoglein 1"/>
    <property type="match status" value="1"/>
</dbReference>
<evidence type="ECO:0000256" key="17">
    <source>
        <dbReference type="RuleBase" id="RU004358"/>
    </source>
</evidence>
<keyword evidence="14" id="KW-0325">Glycoprotein</keyword>
<comment type="subcellular location">
    <subcellularLocation>
        <location evidence="2">Cell junction</location>
        <location evidence="2">Desmosome</location>
    </subcellularLocation>
    <subcellularLocation>
        <location evidence="1 16">Cell membrane</location>
        <topology evidence="1 16">Single-pass type I membrane protein</topology>
    </subcellularLocation>
</comment>
<keyword evidence="7" id="KW-0732">Signal</keyword>
<keyword evidence="13 19" id="KW-0472">Membrane</keyword>
<dbReference type="PROSITE" id="PS50268">
    <property type="entry name" value="CADHERIN_2"/>
    <property type="match status" value="3"/>
</dbReference>
<dbReference type="FunFam" id="2.60.40.60:FF:000068">
    <property type="entry name" value="Desmoglein 1"/>
    <property type="match status" value="1"/>
</dbReference>
<comment type="function">
    <text evidence="17">A component of desmosome cell-cell junctions which are required for positive regulation of cellular adhesion. Involved in the interaction of plaque proteins and intermediate filaments mediating cell-cell adhesion.</text>
</comment>
<dbReference type="PROSITE" id="PS00232">
    <property type="entry name" value="CADHERIN_1"/>
    <property type="match status" value="2"/>
</dbReference>
<evidence type="ECO:0000256" key="15">
    <source>
        <dbReference type="PROSITE-ProRule" id="PRU00043"/>
    </source>
</evidence>
<keyword evidence="11" id="KW-0965">Cell junction</keyword>
<dbReference type="Proteomes" id="UP000694701">
    <property type="component" value="Unplaced"/>
</dbReference>
<evidence type="ECO:0000256" key="8">
    <source>
        <dbReference type="ARBA" id="ARBA00022737"/>
    </source>
</evidence>
<dbReference type="InterPro" id="IPR020894">
    <property type="entry name" value="Cadherin_CS"/>
</dbReference>
<dbReference type="FunFam" id="2.60.40.60:FF:000074">
    <property type="entry name" value="Desmoglein 4"/>
    <property type="match status" value="1"/>
</dbReference>
<feature type="domain" description="Cadherin" evidence="20">
    <location>
        <begin position="112"/>
        <end position="217"/>
    </location>
</feature>
<dbReference type="AlphaFoldDB" id="A0A8C2D578"/>
<evidence type="ECO:0000256" key="9">
    <source>
        <dbReference type="ARBA" id="ARBA00022837"/>
    </source>
</evidence>
<evidence type="ECO:0000256" key="3">
    <source>
        <dbReference type="ARBA" id="ARBA00022475"/>
    </source>
</evidence>
<feature type="domain" description="Cadherin" evidence="20">
    <location>
        <begin position="326"/>
        <end position="433"/>
    </location>
</feature>
<dbReference type="PANTHER" id="PTHR24025:SF32">
    <property type="entry name" value="DESMOGLEIN-2"/>
    <property type="match status" value="1"/>
</dbReference>
<keyword evidence="6" id="KW-0479">Metal-binding</keyword>
<keyword evidence="9 15" id="KW-0106">Calcium</keyword>
<dbReference type="GO" id="GO:0005509">
    <property type="term" value="F:calcium ion binding"/>
    <property type="evidence" value="ECO:0007669"/>
    <property type="project" value="UniProtKB-UniRule"/>
</dbReference>
<evidence type="ECO:0000256" key="11">
    <source>
        <dbReference type="ARBA" id="ARBA00022949"/>
    </source>
</evidence>
<evidence type="ECO:0000256" key="12">
    <source>
        <dbReference type="ARBA" id="ARBA00022989"/>
    </source>
</evidence>
<dbReference type="Pfam" id="PF00028">
    <property type="entry name" value="Cadherin"/>
    <property type="match status" value="1"/>
</dbReference>
<accession>A0A8C2D578</accession>
<feature type="region of interest" description="Disordered" evidence="18">
    <location>
        <begin position="948"/>
        <end position="994"/>
    </location>
</feature>
<dbReference type="InterPro" id="IPR015919">
    <property type="entry name" value="Cadherin-like_sf"/>
</dbReference>
<keyword evidence="5 16" id="KW-0812">Transmembrane</keyword>
<organism evidence="21 22">
    <name type="scientific">Cyprinus carpio</name>
    <name type="common">Common carp</name>
    <dbReference type="NCBI Taxonomy" id="7962"/>
    <lineage>
        <taxon>Eukaryota</taxon>
        <taxon>Metazoa</taxon>
        <taxon>Chordata</taxon>
        <taxon>Craniata</taxon>
        <taxon>Vertebrata</taxon>
        <taxon>Euteleostomi</taxon>
        <taxon>Actinopterygii</taxon>
        <taxon>Neopterygii</taxon>
        <taxon>Teleostei</taxon>
        <taxon>Ostariophysi</taxon>
        <taxon>Cypriniformes</taxon>
        <taxon>Cyprinidae</taxon>
        <taxon>Cyprininae</taxon>
        <taxon>Cyprinus</taxon>
    </lineage>
</organism>
<dbReference type="FunFam" id="2.60.40.60:FF:000019">
    <property type="entry name" value="Cadherin 2"/>
    <property type="match status" value="1"/>
</dbReference>
<dbReference type="InterPro" id="IPR027397">
    <property type="entry name" value="Catenin-bd_sf"/>
</dbReference>
<evidence type="ECO:0000256" key="1">
    <source>
        <dbReference type="ARBA" id="ARBA00004251"/>
    </source>
</evidence>
<evidence type="ECO:0000256" key="13">
    <source>
        <dbReference type="ARBA" id="ARBA00023136"/>
    </source>
</evidence>
<dbReference type="Gene3D" id="4.10.900.10">
    <property type="entry name" value="TCF3-CBD (Catenin binding domain)"/>
    <property type="match status" value="1"/>
</dbReference>
<evidence type="ECO:0000313" key="21">
    <source>
        <dbReference type="Ensembl" id="ENSCCRP00020021623.1"/>
    </source>
</evidence>
<evidence type="ECO:0000256" key="16">
    <source>
        <dbReference type="RuleBase" id="RU003318"/>
    </source>
</evidence>
<evidence type="ECO:0000256" key="18">
    <source>
        <dbReference type="SAM" id="MobiDB-lite"/>
    </source>
</evidence>
<reference evidence="21" key="1">
    <citation type="submission" date="2025-08" db="UniProtKB">
        <authorList>
            <consortium name="Ensembl"/>
        </authorList>
    </citation>
    <scope>IDENTIFICATION</scope>
</reference>
<keyword evidence="3" id="KW-1003">Cell membrane</keyword>
<evidence type="ECO:0000256" key="14">
    <source>
        <dbReference type="ARBA" id="ARBA00023180"/>
    </source>
</evidence>
<dbReference type="GO" id="GO:0060027">
    <property type="term" value="P:convergent extension involved in gastrulation"/>
    <property type="evidence" value="ECO:0007669"/>
    <property type="project" value="UniProtKB-ARBA"/>
</dbReference>
<evidence type="ECO:0000256" key="19">
    <source>
        <dbReference type="SAM" id="Phobius"/>
    </source>
</evidence>
<feature type="transmembrane region" description="Helical" evidence="19">
    <location>
        <begin position="542"/>
        <end position="562"/>
    </location>
</feature>
<dbReference type="PRINTS" id="PR00205">
    <property type="entry name" value="CADHERIN"/>
</dbReference>
<evidence type="ECO:0000256" key="6">
    <source>
        <dbReference type="ARBA" id="ARBA00022723"/>
    </source>
</evidence>
<dbReference type="FunFam" id="2.60.40.60:FF:000011">
    <property type="entry name" value="Cadherin 1"/>
    <property type="match status" value="1"/>
</dbReference>
<dbReference type="Gene3D" id="2.60.40.60">
    <property type="entry name" value="Cadherins"/>
    <property type="match status" value="5"/>
</dbReference>
<feature type="compositionally biased region" description="Basic and acidic residues" evidence="18">
    <location>
        <begin position="979"/>
        <end position="994"/>
    </location>
</feature>
<evidence type="ECO:0000256" key="4">
    <source>
        <dbReference type="ARBA" id="ARBA00022685"/>
    </source>
</evidence>
<dbReference type="SMART" id="SM00112">
    <property type="entry name" value="CA"/>
    <property type="match status" value="3"/>
</dbReference>
<keyword evidence="12 19" id="KW-1133">Transmembrane helix</keyword>
<evidence type="ECO:0000256" key="10">
    <source>
        <dbReference type="ARBA" id="ARBA00022889"/>
    </source>
</evidence>
<dbReference type="Ensembl" id="ENSCCRT00020023754.1">
    <property type="protein sequence ID" value="ENSCCRP00020021623.1"/>
    <property type="gene ID" value="ENSCCRG00020010113.1"/>
</dbReference>
<dbReference type="GO" id="GO:0007156">
    <property type="term" value="P:homophilic cell adhesion via plasma membrane adhesion molecules"/>
    <property type="evidence" value="ECO:0007669"/>
    <property type="project" value="InterPro"/>
</dbReference>
<evidence type="ECO:0000313" key="22">
    <source>
        <dbReference type="Proteomes" id="UP000694701"/>
    </source>
</evidence>
<dbReference type="PRINTS" id="PR01818">
    <property type="entry name" value="DESMOCADHERN"/>
</dbReference>
<dbReference type="GO" id="GO:0030057">
    <property type="term" value="C:desmosome"/>
    <property type="evidence" value="ECO:0007669"/>
    <property type="project" value="UniProtKB-SubCell"/>
</dbReference>
<evidence type="ECO:0000256" key="7">
    <source>
        <dbReference type="ARBA" id="ARBA00022729"/>
    </source>
</evidence>
<dbReference type="SUPFAM" id="SSF49313">
    <property type="entry name" value="Cadherin-like"/>
    <property type="match status" value="5"/>
</dbReference>
<keyword evidence="10 16" id="KW-0130">Cell adhesion</keyword>
<keyword evidence="8" id="KW-0677">Repeat</keyword>
<dbReference type="InterPro" id="IPR009122">
    <property type="entry name" value="Desmosomal_cadherin"/>
</dbReference>
<dbReference type="PANTHER" id="PTHR24025">
    <property type="entry name" value="DESMOGLEIN FAMILY MEMBER"/>
    <property type="match status" value="1"/>
</dbReference>
<keyword evidence="4" id="KW-0165">Cleavage on pair of basic residues</keyword>
<dbReference type="GO" id="GO:0005886">
    <property type="term" value="C:plasma membrane"/>
    <property type="evidence" value="ECO:0007669"/>
    <property type="project" value="UniProtKB-SubCell"/>
</dbReference>
<protein>
    <submittedName>
        <fullName evidence="21">Si:ch73-74h11.1</fullName>
    </submittedName>
</protein>
<dbReference type="InterPro" id="IPR000233">
    <property type="entry name" value="Cadherin_Y-type_LIR"/>
</dbReference>
<evidence type="ECO:0000259" key="20">
    <source>
        <dbReference type="PROSITE" id="PS50268"/>
    </source>
</evidence>
<sequence>LPPTRLYENIDYTKEEFVAKIRSDKDINWQMVEYGLTGHGADKAPYNLFVINPENGYVRVTSLLDREKTSLYNLTGKATFRNGSIAEESIVLKIKVEDQNDNSPIFKLQRGSVRESSKIGTPVMQIKATDADEPDTLNSKIAYSILRQTPAESGHLFSIDKTTGIIYVKEKTLDRERHDRYTLIVQGVDMNGAPSGNTGTGTVQIQILDINDNVPTLEKEEYSGSVDEGMIDVVVMRIKALDKDLEFTDNWLAVFDIHKGNEDNLFSIETDPKTNEGILKLIKVPANAFSLLWTFYNIICLVFKIKTTAIHTKCHVNNLPDGPSFSPSVKDFPVSEDPDDEDFPIVLGTYAALDGDTGEPAENVRYAKGHDPENWLTIDEETAEIKLTKAPDRESTFLVNGTYFAKIIYVPAKTATGTIALKVEDSNDHCPTLTSTYHQTCDNNKVVNITAFDGDADPNGAPYQFVLIEEESVGKWEMVFHALEALWPGMYKLAVKVSDAQGLACPDNQKFEVEVCRCGKKGSCGPRMAAQRGLPFKIGTPAIGLFLSGAALLLLAPFLLIFCQCGTMREFTDLPFDAKESLIAYHTEGIGEDKEVPLLSSPAAAIDQKQLFQDGTVSNYVSNNVSSMPFQSSVTKGSRTFNQEIIKGFTETDSKRFWSRGNTFSTANQRNSALYSTSLTDEKQDIYQDMAIGDAFLNEYFSQKASCLAANPSLTDGLLMYEYEGQGSPAGSVGRCSLLESDNDLEFLNNLGSKFLTLAELCHPPKPPVLLPSKTEQVVKSVETSFKTESSVSTSTVQVTKTIPPPVQVQQSSVTEVEMVHKSATFQNAKASEMIFVQQQPLFYLVEQQIPNTVFVESPTQGLYVINGNPGTESLILQGGNISQATLSRGQQAMYVINGAPVAANQPIQLQMEGQQQETVMGFSPVSSPIGSPGSVLLMQTNFQENPMQGATSRQPVLLADVSTLDKQRKKKAPAEPMGTKEVEPKAKETAPSK</sequence>
<dbReference type="InterPro" id="IPR050971">
    <property type="entry name" value="Cadherin-domain_protein"/>
</dbReference>
<evidence type="ECO:0000256" key="5">
    <source>
        <dbReference type="ARBA" id="ARBA00022692"/>
    </source>
</evidence>
<dbReference type="GO" id="GO:0045216">
    <property type="term" value="P:cell-cell junction organization"/>
    <property type="evidence" value="ECO:0007669"/>
    <property type="project" value="UniProtKB-ARBA"/>
</dbReference>